<gene>
    <name evidence="2" type="ORF">LEP1GSC105_2927</name>
</gene>
<name>A0A0E2D3G2_LEPIR</name>
<dbReference type="AlphaFoldDB" id="A0A0E2D3G2"/>
<dbReference type="NCBIfam" id="NF047498">
    <property type="entry name" value="LIC_12616_fam"/>
    <property type="match status" value="1"/>
</dbReference>
<feature type="domain" description="Phage neck terminator protein gp12-like" evidence="1">
    <location>
        <begin position="11"/>
        <end position="154"/>
    </location>
</feature>
<sequence length="180" mass="20368">MTSTSPHVIEDLMLALSDYLKIEVVRKNQSSPRPPYPYVGYGVLLRNKDLVNLRYPQPIADDTKVSTLYVVPEAAKVSLSFYGTELNSGNPLDALYDLSAKAREWLELIGKPIIESIGVVVDDFGSIRDRTTLLDVTYEYQTGFDFRIRGQREFEVFEDAVDLTSTYSAIDWSDQNESNI</sequence>
<evidence type="ECO:0000313" key="2">
    <source>
        <dbReference type="EMBL" id="EKR54512.1"/>
    </source>
</evidence>
<dbReference type="Pfam" id="PF23961">
    <property type="entry name" value="Phage_tail_terminator_9"/>
    <property type="match status" value="1"/>
</dbReference>
<reference evidence="2 3" key="1">
    <citation type="submission" date="2012-10" db="EMBL/GenBank/DDBJ databases">
        <authorList>
            <person name="Harkins D.M."/>
            <person name="Durkin A.S."/>
            <person name="Brinkac L.M."/>
            <person name="Haft D.H."/>
            <person name="Selengut J.D."/>
            <person name="Sanka R."/>
            <person name="DePew J."/>
            <person name="Purushe J."/>
            <person name="Chanthongthip A."/>
            <person name="Lattana O."/>
            <person name="Phetsouvanh R."/>
            <person name="Newton P.N."/>
            <person name="Vinetz J.M."/>
            <person name="Sutton G.G."/>
            <person name="Nierman W.C."/>
            <person name="Fouts D.E."/>
        </authorList>
    </citation>
    <scope>NUCLEOTIDE SEQUENCE [LARGE SCALE GENOMIC DNA]</scope>
    <source>
        <strain evidence="2 3">UI 12758</strain>
    </source>
</reference>
<proteinExistence type="predicted"/>
<evidence type="ECO:0000313" key="3">
    <source>
        <dbReference type="Proteomes" id="UP000001340"/>
    </source>
</evidence>
<organism evidence="2 3">
    <name type="scientific">Leptospira interrogans str. UI 12758</name>
    <dbReference type="NCBI Taxonomy" id="1049938"/>
    <lineage>
        <taxon>Bacteria</taxon>
        <taxon>Pseudomonadati</taxon>
        <taxon>Spirochaetota</taxon>
        <taxon>Spirochaetia</taxon>
        <taxon>Leptospirales</taxon>
        <taxon>Leptospiraceae</taxon>
        <taxon>Leptospira</taxon>
    </lineage>
</organism>
<evidence type="ECO:0000259" key="1">
    <source>
        <dbReference type="Pfam" id="PF23961"/>
    </source>
</evidence>
<dbReference type="InterPro" id="IPR057087">
    <property type="entry name" value="Gp12-like"/>
</dbReference>
<comment type="caution">
    <text evidence="2">The sequence shown here is derived from an EMBL/GenBank/DDBJ whole genome shotgun (WGS) entry which is preliminary data.</text>
</comment>
<accession>A0A0E2D3G2</accession>
<dbReference type="EMBL" id="AHNR02000045">
    <property type="protein sequence ID" value="EKR54512.1"/>
    <property type="molecule type" value="Genomic_DNA"/>
</dbReference>
<protein>
    <recommendedName>
        <fullName evidence="1">Phage neck terminator protein gp12-like domain-containing protein</fullName>
    </recommendedName>
</protein>
<dbReference type="RefSeq" id="WP_000204876.1">
    <property type="nucleotide sequence ID" value="NZ_AHNR02000045.1"/>
</dbReference>
<dbReference type="Proteomes" id="UP000001340">
    <property type="component" value="Unassembled WGS sequence"/>
</dbReference>